<dbReference type="InterPro" id="IPR001584">
    <property type="entry name" value="Integrase_cat-core"/>
</dbReference>
<dbReference type="GO" id="GO:0003676">
    <property type="term" value="F:nucleic acid binding"/>
    <property type="evidence" value="ECO:0007669"/>
    <property type="project" value="InterPro"/>
</dbReference>
<dbReference type="AlphaFoldDB" id="A0AAN9TYB5"/>
<dbReference type="PROSITE" id="PS50994">
    <property type="entry name" value="INTEGRASE"/>
    <property type="match status" value="1"/>
</dbReference>
<dbReference type="InterPro" id="IPR012337">
    <property type="entry name" value="RNaseH-like_sf"/>
</dbReference>
<dbReference type="Proteomes" id="UP001367676">
    <property type="component" value="Unassembled WGS sequence"/>
</dbReference>
<dbReference type="PANTHER" id="PTHR37984:SF5">
    <property type="entry name" value="PROTEIN NYNRIN-LIKE"/>
    <property type="match status" value="1"/>
</dbReference>
<sequence>MQISDTRRHSFEKISLDVVDMQTMKTNLGNRFIVTIQDQLTKFLVTYPVAHHTSKDIFSCLLKFICFYDLPKMILTDQGPELCSKLMEYFYETLGITHIETFAYHPEANGALEQAYGKLKEYLKFFVTVE</sequence>
<name>A0AAN9TYB5_9HEMI</name>
<comment type="caution">
    <text evidence="2">The sequence shown here is derived from an EMBL/GenBank/DDBJ whole genome shotgun (WGS) entry which is preliminary data.</text>
</comment>
<dbReference type="GO" id="GO:0015074">
    <property type="term" value="P:DNA integration"/>
    <property type="evidence" value="ECO:0007669"/>
    <property type="project" value="InterPro"/>
</dbReference>
<accession>A0AAN9TYB5</accession>
<evidence type="ECO:0000313" key="2">
    <source>
        <dbReference type="EMBL" id="KAK7605350.1"/>
    </source>
</evidence>
<reference evidence="2 3" key="1">
    <citation type="submission" date="2024-03" db="EMBL/GenBank/DDBJ databases">
        <title>Adaptation during the transition from Ophiocordyceps entomopathogen to insect associate is accompanied by gene loss and intensified selection.</title>
        <authorList>
            <person name="Ward C.M."/>
            <person name="Onetto C.A."/>
            <person name="Borneman A.R."/>
        </authorList>
    </citation>
    <scope>NUCLEOTIDE SEQUENCE [LARGE SCALE GENOMIC DNA]</scope>
    <source>
        <strain evidence="2">AWRI1</strain>
        <tissue evidence="2">Single Adult Female</tissue>
    </source>
</reference>
<proteinExistence type="predicted"/>
<feature type="domain" description="Integrase catalytic" evidence="1">
    <location>
        <begin position="5"/>
        <end position="130"/>
    </location>
</feature>
<dbReference type="SUPFAM" id="SSF53098">
    <property type="entry name" value="Ribonuclease H-like"/>
    <property type="match status" value="1"/>
</dbReference>
<dbReference type="InterPro" id="IPR036397">
    <property type="entry name" value="RNaseH_sf"/>
</dbReference>
<dbReference type="PANTHER" id="PTHR37984">
    <property type="entry name" value="PROTEIN CBG26694"/>
    <property type="match status" value="1"/>
</dbReference>
<protein>
    <recommendedName>
        <fullName evidence="1">Integrase catalytic domain-containing protein</fullName>
    </recommendedName>
</protein>
<evidence type="ECO:0000313" key="3">
    <source>
        <dbReference type="Proteomes" id="UP001367676"/>
    </source>
</evidence>
<dbReference type="Gene3D" id="3.30.420.10">
    <property type="entry name" value="Ribonuclease H-like superfamily/Ribonuclease H"/>
    <property type="match status" value="1"/>
</dbReference>
<organism evidence="2 3">
    <name type="scientific">Parthenolecanium corni</name>
    <dbReference type="NCBI Taxonomy" id="536013"/>
    <lineage>
        <taxon>Eukaryota</taxon>
        <taxon>Metazoa</taxon>
        <taxon>Ecdysozoa</taxon>
        <taxon>Arthropoda</taxon>
        <taxon>Hexapoda</taxon>
        <taxon>Insecta</taxon>
        <taxon>Pterygota</taxon>
        <taxon>Neoptera</taxon>
        <taxon>Paraneoptera</taxon>
        <taxon>Hemiptera</taxon>
        <taxon>Sternorrhyncha</taxon>
        <taxon>Coccoidea</taxon>
        <taxon>Coccidae</taxon>
        <taxon>Parthenolecanium</taxon>
    </lineage>
</organism>
<keyword evidence="3" id="KW-1185">Reference proteome</keyword>
<evidence type="ECO:0000259" key="1">
    <source>
        <dbReference type="PROSITE" id="PS50994"/>
    </source>
</evidence>
<dbReference type="EMBL" id="JBBCAQ010000002">
    <property type="protein sequence ID" value="KAK7605350.1"/>
    <property type="molecule type" value="Genomic_DNA"/>
</dbReference>
<dbReference type="InterPro" id="IPR050951">
    <property type="entry name" value="Retrovirus_Pol_polyprotein"/>
</dbReference>
<dbReference type="Pfam" id="PF00665">
    <property type="entry name" value="rve"/>
    <property type="match status" value="1"/>
</dbReference>
<gene>
    <name evidence="2" type="ORF">V9T40_007208</name>
</gene>